<organism evidence="2 3">
    <name type="scientific">Pseudonocardia hydrocarbonoxydans</name>
    <dbReference type="NCBI Taxonomy" id="76726"/>
    <lineage>
        <taxon>Bacteria</taxon>
        <taxon>Bacillati</taxon>
        <taxon>Actinomycetota</taxon>
        <taxon>Actinomycetes</taxon>
        <taxon>Pseudonocardiales</taxon>
        <taxon>Pseudonocardiaceae</taxon>
        <taxon>Pseudonocardia</taxon>
    </lineage>
</organism>
<dbReference type="AlphaFoldDB" id="A0A4Y3WHP3"/>
<reference evidence="2 3" key="1">
    <citation type="submission" date="2019-06" db="EMBL/GenBank/DDBJ databases">
        <title>Whole genome shotgun sequence of Pseudonocardia hydrocarbonoxydans NBRC 14498.</title>
        <authorList>
            <person name="Hosoyama A."/>
            <person name="Uohara A."/>
            <person name="Ohji S."/>
            <person name="Ichikawa N."/>
        </authorList>
    </citation>
    <scope>NUCLEOTIDE SEQUENCE [LARGE SCALE GENOMIC DNA]</scope>
    <source>
        <strain evidence="2 3">NBRC 14498</strain>
    </source>
</reference>
<sequence>MPHPVRVQHVARDTPDTPLRPEASARPMPIESDGYSAGNPRMYPLVEGAPRGGRSSIHAWPQITEFLKVAARPVAGPWPPHQAPRPEPGDDTGPIAIVEPRR</sequence>
<accession>A0A4Y3WHP3</accession>
<protein>
    <submittedName>
        <fullName evidence="2">Uncharacterized protein</fullName>
    </submittedName>
</protein>
<name>A0A4Y3WHP3_9PSEU</name>
<feature type="region of interest" description="Disordered" evidence="1">
    <location>
        <begin position="1"/>
        <end position="53"/>
    </location>
</feature>
<comment type="caution">
    <text evidence="2">The sequence shown here is derived from an EMBL/GenBank/DDBJ whole genome shotgun (WGS) entry which is preliminary data.</text>
</comment>
<dbReference type="EMBL" id="BJNG01000005">
    <property type="protein sequence ID" value="GEC18403.1"/>
    <property type="molecule type" value="Genomic_DNA"/>
</dbReference>
<evidence type="ECO:0000256" key="1">
    <source>
        <dbReference type="SAM" id="MobiDB-lite"/>
    </source>
</evidence>
<keyword evidence="3" id="KW-1185">Reference proteome</keyword>
<evidence type="ECO:0000313" key="2">
    <source>
        <dbReference type="EMBL" id="GEC18403.1"/>
    </source>
</evidence>
<evidence type="ECO:0000313" key="3">
    <source>
        <dbReference type="Proteomes" id="UP000320338"/>
    </source>
</evidence>
<feature type="region of interest" description="Disordered" evidence="1">
    <location>
        <begin position="74"/>
        <end position="102"/>
    </location>
</feature>
<gene>
    <name evidence="2" type="ORF">PHY01_06860</name>
</gene>
<feature type="compositionally biased region" description="Pro residues" evidence="1">
    <location>
        <begin position="76"/>
        <end position="86"/>
    </location>
</feature>
<proteinExistence type="predicted"/>
<dbReference type="Proteomes" id="UP000320338">
    <property type="component" value="Unassembled WGS sequence"/>
</dbReference>